<sequence>MDISRELFNLQQLKDGGAEGRELMNAGKSTLHNILTALELHNLHEVLDLRKLHILYSDPEATCTFLTPASYLSAFNENVIFNGWEAEIAETFRSSVPAFARLEVLLNIVIFITRVYLSAHPVASYIRPRKCHHKDILKFVKQFVRGLAGVIDPYRIIFWGTGVPHKMAKFNQRCEAGLARDIQRNLVNEWIDLITLRFRRSVMVVCAFDMPWPDENGRTWGLNLELQMQNDNLLAVYVNRYLTDSYSLKPMLFEMLTREYGLMLHFLLGLRSESIEARIWRHLKAE</sequence>
<gene>
    <name evidence="1" type="ORF">BJ508DRAFT_301964</name>
</gene>
<evidence type="ECO:0000313" key="1">
    <source>
        <dbReference type="EMBL" id="RPA86606.1"/>
    </source>
</evidence>
<dbReference type="AlphaFoldDB" id="A0A3N4ILP0"/>
<name>A0A3N4ILP0_ASCIM</name>
<protein>
    <submittedName>
        <fullName evidence="1">Uncharacterized protein</fullName>
    </submittedName>
</protein>
<dbReference type="EMBL" id="ML119649">
    <property type="protein sequence ID" value="RPA86606.1"/>
    <property type="molecule type" value="Genomic_DNA"/>
</dbReference>
<proteinExistence type="predicted"/>
<accession>A0A3N4ILP0</accession>
<keyword evidence="2" id="KW-1185">Reference proteome</keyword>
<reference evidence="1 2" key="1">
    <citation type="journal article" date="2018" name="Nat. Ecol. Evol.">
        <title>Pezizomycetes genomes reveal the molecular basis of ectomycorrhizal truffle lifestyle.</title>
        <authorList>
            <person name="Murat C."/>
            <person name="Payen T."/>
            <person name="Noel B."/>
            <person name="Kuo A."/>
            <person name="Morin E."/>
            <person name="Chen J."/>
            <person name="Kohler A."/>
            <person name="Krizsan K."/>
            <person name="Balestrini R."/>
            <person name="Da Silva C."/>
            <person name="Montanini B."/>
            <person name="Hainaut M."/>
            <person name="Levati E."/>
            <person name="Barry K.W."/>
            <person name="Belfiori B."/>
            <person name="Cichocki N."/>
            <person name="Clum A."/>
            <person name="Dockter R.B."/>
            <person name="Fauchery L."/>
            <person name="Guy J."/>
            <person name="Iotti M."/>
            <person name="Le Tacon F."/>
            <person name="Lindquist E.A."/>
            <person name="Lipzen A."/>
            <person name="Malagnac F."/>
            <person name="Mello A."/>
            <person name="Molinier V."/>
            <person name="Miyauchi S."/>
            <person name="Poulain J."/>
            <person name="Riccioni C."/>
            <person name="Rubini A."/>
            <person name="Sitrit Y."/>
            <person name="Splivallo R."/>
            <person name="Traeger S."/>
            <person name="Wang M."/>
            <person name="Zifcakova L."/>
            <person name="Wipf D."/>
            <person name="Zambonelli A."/>
            <person name="Paolocci F."/>
            <person name="Nowrousian M."/>
            <person name="Ottonello S."/>
            <person name="Baldrian P."/>
            <person name="Spatafora J.W."/>
            <person name="Henrissat B."/>
            <person name="Nagy L.G."/>
            <person name="Aury J.M."/>
            <person name="Wincker P."/>
            <person name="Grigoriev I.V."/>
            <person name="Bonfante P."/>
            <person name="Martin F.M."/>
        </authorList>
    </citation>
    <scope>NUCLEOTIDE SEQUENCE [LARGE SCALE GENOMIC DNA]</scope>
    <source>
        <strain evidence="1 2">RN42</strain>
    </source>
</reference>
<organism evidence="1 2">
    <name type="scientific">Ascobolus immersus RN42</name>
    <dbReference type="NCBI Taxonomy" id="1160509"/>
    <lineage>
        <taxon>Eukaryota</taxon>
        <taxon>Fungi</taxon>
        <taxon>Dikarya</taxon>
        <taxon>Ascomycota</taxon>
        <taxon>Pezizomycotina</taxon>
        <taxon>Pezizomycetes</taxon>
        <taxon>Pezizales</taxon>
        <taxon>Ascobolaceae</taxon>
        <taxon>Ascobolus</taxon>
    </lineage>
</organism>
<dbReference type="Proteomes" id="UP000275078">
    <property type="component" value="Unassembled WGS sequence"/>
</dbReference>
<evidence type="ECO:0000313" key="2">
    <source>
        <dbReference type="Proteomes" id="UP000275078"/>
    </source>
</evidence>